<name>A0A1J5PV83_9ZZZZ</name>
<sequence length="183" mass="20104">MQTVHDIRLDCDGDVVLLQVEQRGGIACHTGRESCFFNRLDQAHWRAVDPVIKDPAQIYDHDHAAEASASAGAEDSSDVMQRIYATIASRRGTDPEQSYVARLFHKGEDAILKKVGEEATELVLAAKDGVAEKILYETADLWFHSLIVLAQHGLTPQQVLAELERREGRSGLAEFAARAGNAP</sequence>
<dbReference type="InterPro" id="IPR021130">
    <property type="entry name" value="PRib-ATP_PPHydrolase-like"/>
</dbReference>
<dbReference type="PANTHER" id="PTHR42945">
    <property type="entry name" value="HISTIDINE BIOSYNTHESIS BIFUNCTIONAL PROTEIN"/>
    <property type="match status" value="1"/>
</dbReference>
<dbReference type="EC" id="3.6.1.31" evidence="14"/>
<dbReference type="NCBIfam" id="NF001611">
    <property type="entry name" value="PRK00400.1-3"/>
    <property type="match status" value="1"/>
</dbReference>
<evidence type="ECO:0000256" key="1">
    <source>
        <dbReference type="ARBA" id="ARBA00000024"/>
    </source>
</evidence>
<evidence type="ECO:0000256" key="3">
    <source>
        <dbReference type="ARBA" id="ARBA00004496"/>
    </source>
</evidence>
<dbReference type="InterPro" id="IPR008179">
    <property type="entry name" value="HisE"/>
</dbReference>
<proteinExistence type="inferred from homology"/>
<keyword evidence="9 14" id="KW-0378">Hydrolase</keyword>
<evidence type="ECO:0000256" key="10">
    <source>
        <dbReference type="ARBA" id="ARBA00022840"/>
    </source>
</evidence>
<dbReference type="GO" id="GO:0000105">
    <property type="term" value="P:L-histidine biosynthetic process"/>
    <property type="evidence" value="ECO:0007669"/>
    <property type="project" value="UniProtKB-UniPathway"/>
</dbReference>
<gene>
    <name evidence="14" type="primary">hisE_14</name>
    <name evidence="14" type="ORF">GALL_429520</name>
</gene>
<dbReference type="UniPathway" id="UPA00031">
    <property type="reaction ID" value="UER00007"/>
</dbReference>
<organism evidence="14">
    <name type="scientific">mine drainage metagenome</name>
    <dbReference type="NCBI Taxonomy" id="410659"/>
    <lineage>
        <taxon>unclassified sequences</taxon>
        <taxon>metagenomes</taxon>
        <taxon>ecological metagenomes</taxon>
    </lineage>
</organism>
<dbReference type="GO" id="GO:0005524">
    <property type="term" value="F:ATP binding"/>
    <property type="evidence" value="ECO:0007669"/>
    <property type="project" value="UniProtKB-KW"/>
</dbReference>
<dbReference type="HAMAP" id="MF_01020">
    <property type="entry name" value="HisE"/>
    <property type="match status" value="1"/>
</dbReference>
<evidence type="ECO:0000256" key="8">
    <source>
        <dbReference type="ARBA" id="ARBA00022741"/>
    </source>
</evidence>
<keyword evidence="11" id="KW-0368">Histidine biosynthesis</keyword>
<comment type="caution">
    <text evidence="14">The sequence shown here is derived from an EMBL/GenBank/DDBJ whole genome shotgun (WGS) entry which is preliminary data.</text>
</comment>
<dbReference type="SUPFAM" id="SSF101386">
    <property type="entry name" value="all-alpha NTP pyrophosphatases"/>
    <property type="match status" value="1"/>
</dbReference>
<dbReference type="PANTHER" id="PTHR42945:SF9">
    <property type="entry name" value="HISTIDINE BIOSYNTHESIS BIFUNCTIONAL PROTEIN HISIE"/>
    <property type="match status" value="1"/>
</dbReference>
<comment type="pathway">
    <text evidence="4">Amino-acid biosynthesis; L-histidine biosynthesis; L-histidine from 5-phospho-alpha-D-ribose 1-diphosphate: step 3/9.</text>
</comment>
<protein>
    <submittedName>
        <fullName evidence="14">Phosphoribosyl-ATP pyrophosphatase</fullName>
        <ecNumber evidence="14">3.6.1.31</ecNumber>
    </submittedName>
</protein>
<evidence type="ECO:0000313" key="14">
    <source>
        <dbReference type="EMBL" id="OIQ75385.1"/>
    </source>
</evidence>
<evidence type="ECO:0000256" key="12">
    <source>
        <dbReference type="ARBA" id="ARBA00023268"/>
    </source>
</evidence>
<reference evidence="14" key="1">
    <citation type="submission" date="2016-10" db="EMBL/GenBank/DDBJ databases">
        <title>Sequence of Gallionella enrichment culture.</title>
        <authorList>
            <person name="Poehlein A."/>
            <person name="Muehling M."/>
            <person name="Daniel R."/>
        </authorList>
    </citation>
    <scope>NUCLEOTIDE SEQUENCE</scope>
</reference>
<dbReference type="EMBL" id="MLJW01002183">
    <property type="protein sequence ID" value="OIQ75385.1"/>
    <property type="molecule type" value="Genomic_DNA"/>
</dbReference>
<comment type="catalytic activity">
    <reaction evidence="2">
        <text>1-(5-phospho-beta-D-ribosyl)-ATP + H2O = 1-(5-phospho-beta-D-ribosyl)-5'-AMP + diphosphate + H(+)</text>
        <dbReference type="Rhea" id="RHEA:22828"/>
        <dbReference type="ChEBI" id="CHEBI:15377"/>
        <dbReference type="ChEBI" id="CHEBI:15378"/>
        <dbReference type="ChEBI" id="CHEBI:33019"/>
        <dbReference type="ChEBI" id="CHEBI:59457"/>
        <dbReference type="ChEBI" id="CHEBI:73183"/>
        <dbReference type="EC" id="3.6.1.31"/>
    </reaction>
</comment>
<evidence type="ECO:0000256" key="9">
    <source>
        <dbReference type="ARBA" id="ARBA00022801"/>
    </source>
</evidence>
<dbReference type="AlphaFoldDB" id="A0A1J5PV83"/>
<keyword evidence="7" id="KW-0028">Amino-acid biosynthesis</keyword>
<keyword evidence="8" id="KW-0547">Nucleotide-binding</keyword>
<comment type="pathway">
    <text evidence="5">Amino-acid biosynthesis; L-histidine biosynthesis; L-histidine from 5-phospho-alpha-D-ribose 1-diphosphate: step 2/9.</text>
</comment>
<dbReference type="InterPro" id="IPR038019">
    <property type="entry name" value="PRib_AMP_CycHydrolase_sf"/>
</dbReference>
<keyword evidence="10" id="KW-0067">ATP-binding</keyword>
<dbReference type="NCBIfam" id="TIGR03188">
    <property type="entry name" value="histidine_hisI"/>
    <property type="match status" value="1"/>
</dbReference>
<evidence type="ECO:0000256" key="7">
    <source>
        <dbReference type="ARBA" id="ARBA00022605"/>
    </source>
</evidence>
<evidence type="ECO:0000256" key="5">
    <source>
        <dbReference type="ARBA" id="ARBA00005204"/>
    </source>
</evidence>
<dbReference type="CDD" id="cd11534">
    <property type="entry name" value="NTP-PPase_HisIE_like"/>
    <property type="match status" value="1"/>
</dbReference>
<dbReference type="GO" id="GO:0005737">
    <property type="term" value="C:cytoplasm"/>
    <property type="evidence" value="ECO:0007669"/>
    <property type="project" value="UniProtKB-SubCell"/>
</dbReference>
<evidence type="ECO:0000256" key="4">
    <source>
        <dbReference type="ARBA" id="ARBA00005169"/>
    </source>
</evidence>
<evidence type="ECO:0000256" key="11">
    <source>
        <dbReference type="ARBA" id="ARBA00023102"/>
    </source>
</evidence>
<dbReference type="GO" id="GO:0004636">
    <property type="term" value="F:phosphoribosyl-ATP diphosphatase activity"/>
    <property type="evidence" value="ECO:0007669"/>
    <property type="project" value="UniProtKB-EC"/>
</dbReference>
<dbReference type="Gene3D" id="1.10.287.1080">
    <property type="entry name" value="MazG-like"/>
    <property type="match status" value="1"/>
</dbReference>
<keyword evidence="6" id="KW-0963">Cytoplasm</keyword>
<dbReference type="Gene3D" id="3.10.20.810">
    <property type="entry name" value="Phosphoribosyl-AMP cyclohydrolase"/>
    <property type="match status" value="1"/>
</dbReference>
<dbReference type="Pfam" id="PF01503">
    <property type="entry name" value="PRA-PH"/>
    <property type="match status" value="1"/>
</dbReference>
<keyword evidence="12" id="KW-0511">Multifunctional enzyme</keyword>
<dbReference type="Pfam" id="PF01502">
    <property type="entry name" value="PRA-CH"/>
    <property type="match status" value="1"/>
</dbReference>
<comment type="catalytic activity">
    <reaction evidence="1">
        <text>1-(5-phospho-beta-D-ribosyl)-5'-AMP + H2O = 1-(5-phospho-beta-D-ribosyl)-5-[(5-phospho-beta-D-ribosylamino)methylideneamino]imidazole-4-carboxamide</text>
        <dbReference type="Rhea" id="RHEA:20049"/>
        <dbReference type="ChEBI" id="CHEBI:15377"/>
        <dbReference type="ChEBI" id="CHEBI:58435"/>
        <dbReference type="ChEBI" id="CHEBI:59457"/>
        <dbReference type="EC" id="3.5.4.19"/>
    </reaction>
</comment>
<comment type="subcellular location">
    <subcellularLocation>
        <location evidence="3">Cytoplasm</location>
    </subcellularLocation>
</comment>
<evidence type="ECO:0000259" key="13">
    <source>
        <dbReference type="Pfam" id="PF01502"/>
    </source>
</evidence>
<evidence type="ECO:0000256" key="6">
    <source>
        <dbReference type="ARBA" id="ARBA00022490"/>
    </source>
</evidence>
<evidence type="ECO:0000256" key="2">
    <source>
        <dbReference type="ARBA" id="ARBA00001460"/>
    </source>
</evidence>
<dbReference type="InterPro" id="IPR002496">
    <property type="entry name" value="PRib_AMP_CycHydrolase_dom"/>
</dbReference>
<accession>A0A1J5PV83</accession>
<dbReference type="SUPFAM" id="SSF141734">
    <property type="entry name" value="HisI-like"/>
    <property type="match status" value="1"/>
</dbReference>
<dbReference type="GO" id="GO:0004635">
    <property type="term" value="F:phosphoribosyl-AMP cyclohydrolase activity"/>
    <property type="evidence" value="ECO:0007669"/>
    <property type="project" value="UniProtKB-EC"/>
</dbReference>
<feature type="domain" description="Phosphoribosyl-AMP cyclohydrolase" evidence="13">
    <location>
        <begin position="1"/>
        <end position="37"/>
    </location>
</feature>